<evidence type="ECO:0008006" key="3">
    <source>
        <dbReference type="Google" id="ProtNLM"/>
    </source>
</evidence>
<evidence type="ECO:0000313" key="1">
    <source>
        <dbReference type="EMBL" id="SLN30854.1"/>
    </source>
</evidence>
<sequence length="59" mass="5991">MQDVGPSPSNLSAPKRVLLLGATATIGRATLAALLAHGHAVVCLLRKGGDRGPSFRGDV</sequence>
<dbReference type="Proteomes" id="UP000194012">
    <property type="component" value="Unassembled WGS sequence"/>
</dbReference>
<dbReference type="EMBL" id="FWFJ01000008">
    <property type="protein sequence ID" value="SLN30854.1"/>
    <property type="molecule type" value="Genomic_DNA"/>
</dbReference>
<dbReference type="AlphaFoldDB" id="A0A1X6YTI8"/>
<proteinExistence type="predicted"/>
<evidence type="ECO:0000313" key="2">
    <source>
        <dbReference type="Proteomes" id="UP000194012"/>
    </source>
</evidence>
<protein>
    <recommendedName>
        <fullName evidence="3">NAD(P)-binding domain-containing protein</fullName>
    </recommendedName>
</protein>
<keyword evidence="2" id="KW-1185">Reference proteome</keyword>
<organism evidence="1 2">
    <name type="scientific">Roseovarius gaetbuli</name>
    <dbReference type="NCBI Taxonomy" id="1356575"/>
    <lineage>
        <taxon>Bacteria</taxon>
        <taxon>Pseudomonadati</taxon>
        <taxon>Pseudomonadota</taxon>
        <taxon>Alphaproteobacteria</taxon>
        <taxon>Rhodobacterales</taxon>
        <taxon>Roseobacteraceae</taxon>
        <taxon>Roseovarius</taxon>
    </lineage>
</organism>
<dbReference type="SUPFAM" id="SSF51735">
    <property type="entry name" value="NAD(P)-binding Rossmann-fold domains"/>
    <property type="match status" value="1"/>
</dbReference>
<dbReference type="Gene3D" id="3.40.50.720">
    <property type="entry name" value="NAD(P)-binding Rossmann-like Domain"/>
    <property type="match status" value="1"/>
</dbReference>
<name>A0A1X6YTI8_9RHOB</name>
<dbReference type="InterPro" id="IPR036291">
    <property type="entry name" value="NAD(P)-bd_dom_sf"/>
</dbReference>
<gene>
    <name evidence="1" type="ORF">ROG8370_01212</name>
</gene>
<accession>A0A1X6YTI8</accession>
<reference evidence="2" key="1">
    <citation type="submission" date="2017-03" db="EMBL/GenBank/DDBJ databases">
        <authorList>
            <person name="Rodrigo-Torres L."/>
            <person name="Arahal R.D."/>
            <person name="Lucena T."/>
        </authorList>
    </citation>
    <scope>NUCLEOTIDE SEQUENCE [LARGE SCALE GENOMIC DNA]</scope>
    <source>
        <strain evidence="2">CECT 8370</strain>
    </source>
</reference>